<dbReference type="Gene3D" id="3.30.465.10">
    <property type="match status" value="2"/>
</dbReference>
<keyword evidence="3" id="KW-0812">Transmembrane</keyword>
<sequence length="935" mass="102949">MYTTHRETAPQYDPDETPIGIKGASMTLSVLTIALTSICIDRFIRSVRAWKELPLPQYTLFSFYILSFLFSSVSAILKDLEPNRSPSLCDASILVCLLFYLSAKIVQYHYLVERAHIVRAKRTTRLQDKIYIFNCVCLILPYVALVILNFYWRLGYINTQGVCINGLEMQGIIPLLAFEILMNIYMTLLYIFPFRKILFKKQSLGPNSILQAMAYRTAIATCLMILVTVGNLIGLMVLHGEPVWLCFICCSGDVAICVILLHWVTKNDRERRGFHFTEDLNQGLKLRPSHYDDAVIDAFCKATGMGEPEADGQIRVTKQLKFEVNGQTVHITTNAEEDDDATIPTKGPRLSRHGSEDSMIEMERGEGRFRRRGSQSQDSIGMSEDSIDAEWQKLNETVGGRLVATVPLAAPCHDPTYDASTCEVLRDNWLWPQQHYDSSSSIMAPFFANRSCDPFTAEETPCTLGNYVRYAINVSSAADVSQGIRFAKEKNIRLTIRNTGHDYLGKSTGAGALALWTHHLKTIRIANHTRTPHYAGATITLGAGVQGGEAYAAAHAAGLAVVGGECPTVGLAGGYAQGGGHSALSSRHGLAADQVLEWVVVDGNGELRVANRAENSDLFWALAGGGGGTYGVVVAMTAKAHRDGVVSGANLTFTNEGVTGDVFYAAVGAWQTFLPAIVDAGVMVVWYFTDTSFSLSPVTAPGVTGEELGALLRPYHDKLDALGIAYQSYLAQFEGYYEQFSTMQNPIQVGIAQYGGWLIPRSVVETNNDALTAAYRHITEDGATFIGVALNVSKAVAGDVDNAVLPAWRDTLIDTVITTPWNFTAPWTDMIEWQDKMTNDYIPRLTALAPESGCYLNEADFRQPNFKSAFYGANYDKLRAIKKKYDPADLFYAITAVGSDEWEVSEDGRMCRVGQSRTATKAFTRSTFQEALPDL</sequence>
<dbReference type="InterPro" id="IPR012951">
    <property type="entry name" value="BBE"/>
</dbReference>
<dbReference type="InterPro" id="IPR036318">
    <property type="entry name" value="FAD-bd_PCMH-like_sf"/>
</dbReference>
<dbReference type="Proteomes" id="UP000572817">
    <property type="component" value="Unassembled WGS sequence"/>
</dbReference>
<dbReference type="InterPro" id="IPR016166">
    <property type="entry name" value="FAD-bd_PCMH"/>
</dbReference>
<accession>A0A8H4ILI3</accession>
<dbReference type="EMBL" id="WWBZ02000051">
    <property type="protein sequence ID" value="KAF4303665.1"/>
    <property type="molecule type" value="Genomic_DNA"/>
</dbReference>
<keyword evidence="6" id="KW-1185">Reference proteome</keyword>
<protein>
    <submittedName>
        <fullName evidence="5">FAD FMN-containing isoamyl alcohol oxidase</fullName>
    </submittedName>
</protein>
<proteinExistence type="inferred from homology"/>
<evidence type="ECO:0000259" key="4">
    <source>
        <dbReference type="PROSITE" id="PS51387"/>
    </source>
</evidence>
<evidence type="ECO:0000313" key="6">
    <source>
        <dbReference type="Proteomes" id="UP000572817"/>
    </source>
</evidence>
<evidence type="ECO:0000256" key="1">
    <source>
        <dbReference type="ARBA" id="ARBA00005466"/>
    </source>
</evidence>
<dbReference type="PROSITE" id="PS51387">
    <property type="entry name" value="FAD_PCMH"/>
    <property type="match status" value="1"/>
</dbReference>
<feature type="transmembrane region" description="Helical" evidence="3">
    <location>
        <begin position="131"/>
        <end position="152"/>
    </location>
</feature>
<name>A0A8H4ILI3_9PEZI</name>
<reference evidence="5" key="1">
    <citation type="submission" date="2020-04" db="EMBL/GenBank/DDBJ databases">
        <title>Genome Assembly and Annotation of Botryosphaeria dothidea sdau 11-99, a Latent Pathogen of Apple Fruit Ring Rot in China.</title>
        <authorList>
            <person name="Yu C."/>
            <person name="Diao Y."/>
            <person name="Lu Q."/>
            <person name="Zhao J."/>
            <person name="Cui S."/>
            <person name="Peng C."/>
            <person name="He B."/>
            <person name="Liu H."/>
        </authorList>
    </citation>
    <scope>NUCLEOTIDE SEQUENCE [LARGE SCALE GENOMIC DNA]</scope>
    <source>
        <strain evidence="5">Sdau11-99</strain>
    </source>
</reference>
<feature type="domain" description="FAD-binding PCMH-type" evidence="4">
    <location>
        <begin position="463"/>
        <end position="643"/>
    </location>
</feature>
<evidence type="ECO:0000313" key="5">
    <source>
        <dbReference type="EMBL" id="KAF4303665.1"/>
    </source>
</evidence>
<keyword evidence="3" id="KW-0472">Membrane</keyword>
<comment type="caution">
    <text evidence="5">The sequence shown here is derived from an EMBL/GenBank/DDBJ whole genome shotgun (WGS) entry which is preliminary data.</text>
</comment>
<evidence type="ECO:0000256" key="3">
    <source>
        <dbReference type="SAM" id="Phobius"/>
    </source>
</evidence>
<feature type="transmembrane region" description="Helical" evidence="3">
    <location>
        <begin position="92"/>
        <end position="111"/>
    </location>
</feature>
<feature type="transmembrane region" description="Helical" evidence="3">
    <location>
        <begin position="172"/>
        <end position="192"/>
    </location>
</feature>
<dbReference type="Pfam" id="PF08031">
    <property type="entry name" value="BBE"/>
    <property type="match status" value="1"/>
</dbReference>
<organism evidence="5 6">
    <name type="scientific">Botryosphaeria dothidea</name>
    <dbReference type="NCBI Taxonomy" id="55169"/>
    <lineage>
        <taxon>Eukaryota</taxon>
        <taxon>Fungi</taxon>
        <taxon>Dikarya</taxon>
        <taxon>Ascomycota</taxon>
        <taxon>Pezizomycotina</taxon>
        <taxon>Dothideomycetes</taxon>
        <taxon>Dothideomycetes incertae sedis</taxon>
        <taxon>Botryosphaeriales</taxon>
        <taxon>Botryosphaeriaceae</taxon>
        <taxon>Botryosphaeria</taxon>
    </lineage>
</organism>
<dbReference type="GO" id="GO:0071949">
    <property type="term" value="F:FAD binding"/>
    <property type="evidence" value="ECO:0007669"/>
    <property type="project" value="InterPro"/>
</dbReference>
<feature type="region of interest" description="Disordered" evidence="2">
    <location>
        <begin position="334"/>
        <end position="356"/>
    </location>
</feature>
<dbReference type="GO" id="GO:0016491">
    <property type="term" value="F:oxidoreductase activity"/>
    <property type="evidence" value="ECO:0007669"/>
    <property type="project" value="InterPro"/>
</dbReference>
<gene>
    <name evidence="5" type="ORF">GTA08_BOTSDO07965</name>
</gene>
<dbReference type="InterPro" id="IPR016169">
    <property type="entry name" value="FAD-bd_PCMH_sub2"/>
</dbReference>
<dbReference type="Pfam" id="PF01565">
    <property type="entry name" value="FAD_binding_4"/>
    <property type="match status" value="1"/>
</dbReference>
<dbReference type="AlphaFoldDB" id="A0A8H4ILI3"/>
<evidence type="ECO:0000256" key="2">
    <source>
        <dbReference type="SAM" id="MobiDB-lite"/>
    </source>
</evidence>
<keyword evidence="3" id="KW-1133">Transmembrane helix</keyword>
<feature type="transmembrane region" description="Helical" evidence="3">
    <location>
        <begin position="242"/>
        <end position="264"/>
    </location>
</feature>
<dbReference type="PANTHER" id="PTHR38848">
    <property type="entry name" value="G-PROTEIN COUPLED RECEPTORS FAMILY 3 PROFILE DOMAIN-CONTAINING PROTEIN"/>
    <property type="match status" value="1"/>
</dbReference>
<feature type="transmembrane region" description="Helical" evidence="3">
    <location>
        <begin position="213"/>
        <end position="236"/>
    </location>
</feature>
<feature type="transmembrane region" description="Helical" evidence="3">
    <location>
        <begin position="60"/>
        <end position="77"/>
    </location>
</feature>
<dbReference type="SUPFAM" id="SSF56176">
    <property type="entry name" value="FAD-binding/transporter-associated domain-like"/>
    <property type="match status" value="1"/>
</dbReference>
<dbReference type="OrthoDB" id="3210850at2759"/>
<comment type="similarity">
    <text evidence="1">Belongs to the oxygen-dependent FAD-linked oxidoreductase family.</text>
</comment>
<dbReference type="PANTHER" id="PTHR38848:SF3">
    <property type="entry name" value="G-PROTEIN COUPLED RECEPTORS FAMILY 3 PROFILE DOMAIN-CONTAINING PROTEIN"/>
    <property type="match status" value="1"/>
</dbReference>
<dbReference type="InterPro" id="IPR006094">
    <property type="entry name" value="Oxid_FAD_bind_N"/>
</dbReference>